<dbReference type="EMBL" id="DQ198083">
    <property type="protein sequence ID" value="ABB22276.1"/>
    <property type="molecule type" value="Genomic_DNA"/>
</dbReference>
<reference evidence="6" key="3">
    <citation type="journal article" date="2001" name="J. Gen. Virol.">
        <title>Ovine herpesvirus-2 glycoprotein B sequences from tissues of ruminant malignant catarrhal fever cases and healthy sheep are highly conserved.</title>
        <authorList>
            <person name="Dunowska M."/>
            <person name="Letchworth G.J."/>
            <person name="Collins J.K."/>
            <person name="DeMartini J.C."/>
        </authorList>
    </citation>
    <scope>NUCLEOTIDE SEQUENCE [LARGE SCALE GENOMIC DNA]</scope>
</reference>
<evidence type="ECO:0000256" key="1">
    <source>
        <dbReference type="ARBA" id="ARBA00022518"/>
    </source>
</evidence>
<dbReference type="GO" id="GO:0006355">
    <property type="term" value="P:regulation of DNA-templated transcription"/>
    <property type="evidence" value="ECO:0007669"/>
    <property type="project" value="InterPro"/>
</dbReference>
<reference evidence="6" key="4">
    <citation type="journal article" date="2001" name="Virus Res.">
        <title>Detection and multigenic characterization of a novel gammaherpesvirus in goats.</title>
        <authorList>
            <person name="Chmielewicz B."/>
            <person name="Goltz M."/>
            <person name="Ehlers B."/>
        </authorList>
    </citation>
    <scope>NUCLEOTIDE SEQUENCE [LARGE SCALE GENOMIC DNA]</scope>
</reference>
<feature type="compositionally biased region" description="Low complexity" evidence="2">
    <location>
        <begin position="27"/>
        <end position="37"/>
    </location>
</feature>
<organism evidence="3 6">
    <name type="scientific">Ovine gammaherpesvirus 2</name>
    <dbReference type="NCBI Taxonomy" id="10398"/>
    <lineage>
        <taxon>Viruses</taxon>
        <taxon>Duplodnaviria</taxon>
        <taxon>Heunggongvirae</taxon>
        <taxon>Peploviricota</taxon>
        <taxon>Herviviricetes</taxon>
        <taxon>Herpesvirales</taxon>
        <taxon>Orthoherpesviridae</taxon>
        <taxon>Gammaherpesvirinae</taxon>
        <taxon>Macavirus</taxon>
        <taxon>Macavirus ovinegamma2</taxon>
    </lineage>
</organism>
<evidence type="ECO:0000313" key="3">
    <source>
        <dbReference type="EMBL" id="AAK97788.2"/>
    </source>
</evidence>
<evidence type="ECO:0000313" key="4">
    <source>
        <dbReference type="EMBL" id="ABB22276.1"/>
    </source>
</evidence>
<reference evidence="3 6" key="6">
    <citation type="journal article" date="2002" name="J. Gen. Virol.">
        <title>Ovine herpesvirus 2 lytic cycle replication and capsid production.</title>
        <authorList>
            <person name="Rosbottom J."/>
            <person name="Dalziel R.G."/>
            <person name="Reid H.W."/>
            <person name="Stewart J.P."/>
        </authorList>
    </citation>
    <scope>NUCLEOTIDE SEQUENCE [LARGE SCALE GENOMIC DNA]</scope>
    <source>
        <strain evidence="3">BJ1035</strain>
    </source>
</reference>
<feature type="region of interest" description="Disordered" evidence="2">
    <location>
        <begin position="27"/>
        <end position="86"/>
    </location>
</feature>
<feature type="compositionally biased region" description="Basic and acidic residues" evidence="2">
    <location>
        <begin position="49"/>
        <end position="58"/>
    </location>
</feature>
<reference evidence="3" key="11">
    <citation type="submission" date="2010-03" db="EMBL/GenBank/DDBJ databases">
        <title>Primary structure of the Ovine herpesvirus 2 genome.</title>
        <authorList>
            <person name="Stewart J.P."/>
            <person name="Rosbottom J."/>
            <person name="Jayawardane G."/>
            <person name="Reid H."/>
            <person name="Ackermann M."/>
        </authorList>
    </citation>
    <scope>NUCLEOTIDE SEQUENCE</scope>
    <source>
        <strain evidence="3">BJ1035</strain>
    </source>
</reference>
<reference evidence="3 6" key="8">
    <citation type="journal article" date="2009" name="Vet. Microbiol.">
        <title>Ovine herpesvirus 2 structural proteins in epithelial cells and M-cells of the appendix in rabbits with malignant catarrhal fever.</title>
        <authorList>
            <person name="Meier-Trummer C.S."/>
            <person name="Tobler K."/>
            <person name="Hilbe M."/>
            <person name="Stewart J.P."/>
            <person name="Hart J."/>
            <person name="Campbell I."/>
            <person name="Haig D.M."/>
            <person name="Glauser D.L."/>
            <person name="Ehrensperger F."/>
            <person name="Ackermann M."/>
        </authorList>
    </citation>
    <scope>NUCLEOTIDE SEQUENCE [LARGE SCALE GENOMIC DNA]</scope>
    <source>
        <strain evidence="3">BJ1035</strain>
    </source>
</reference>
<feature type="region of interest" description="Disordered" evidence="2">
    <location>
        <begin position="99"/>
        <end position="139"/>
    </location>
</feature>
<dbReference type="OrthoDB" id="7128at10239"/>
<sequence length="433" mass="48939">MAQQVIVTMQSLNRTVEAAETPELSLDLSCDSSNDSLQKAMESDDEMETDRGGDRDLHAPGPTSSRKVFVIPKRTRPRSTVQHSSPLNKLYPNVVFGRHYNSAPRSNRYPPPHKRRRPEFGRHGQRHHNSRATESSLKLRHSNPEAAALIKDLNIPQSMFKSPSGQPFAHWLMPTREDSSKFLSINPAQMESETLANALVKRCAEWALISSRMQDKSISTEYIVENFAALREFAHSSVNKGVWVGMRKESITNTGLVNLCAFADEMLQWLQLNLQHPASWKACREDIFMAAAPEMCFHALLKIRGMLRCFLREPYQRALVDNLCYMVCFGGGIKEAANLCQELFFDFKLGLLVLYFMTPYAFLYSHTVPQCDFGPYFSRCVTQYTPGAVTGLLNSVIEAHFTDCTDTECSSIVTSILYPESSNRGLFFFPLPV</sequence>
<evidence type="ECO:0000313" key="5">
    <source>
        <dbReference type="Proteomes" id="UP000152762"/>
    </source>
</evidence>
<reference evidence="3" key="10">
    <citation type="submission" date="2010-03" db="EMBL/GenBank/DDBJ databases">
        <title>Ovine Herpesvirus 2 Lytic Cycle Replication and Particle Production.</title>
        <authorList>
            <person name="Stewart J.P."/>
            <person name="Rosbottom J."/>
        </authorList>
    </citation>
    <scope>NUCLEOTIDE SEQUENCE</scope>
    <source>
        <strain evidence="3">BJ1035</strain>
    </source>
</reference>
<evidence type="ECO:0000313" key="6">
    <source>
        <dbReference type="Proteomes" id="UP000153759"/>
    </source>
</evidence>
<keyword evidence="6" id="KW-1185">Reference proteome</keyword>
<dbReference type="RefSeq" id="YP_438181.1">
    <property type="nucleotide sequence ID" value="NC_007646.1"/>
</dbReference>
<accession>Q8JND2</accession>
<dbReference type="Pfam" id="PF05459">
    <property type="entry name" value="Herpes_UL69"/>
    <property type="match status" value="1"/>
</dbReference>
<proteinExistence type="predicted"/>
<dbReference type="InterPro" id="IPR008648">
    <property type="entry name" value="ICP27-like"/>
</dbReference>
<keyword evidence="1" id="KW-0244">Early protein</keyword>
<reference evidence="6" key="2">
    <citation type="journal article" date="1998" name="J. Virol.">
        <title>Detection of a novel bovine lymphotropic herpesvirus.</title>
        <authorList>
            <person name="Rovnak J."/>
            <person name="Quackenbush S.L."/>
            <person name="Reyes R.A."/>
            <person name="Baines J.D."/>
            <person name="Parrish C.R."/>
            <person name="Casey J.W."/>
        </authorList>
    </citation>
    <scope>NUCLEOTIDE SEQUENCE [LARGE SCALE GENOMIC DNA]</scope>
</reference>
<reference evidence="6" key="1">
    <citation type="journal article" date="1993" name="Arch. Virol.">
        <title>PCR detection of the sheep-associated agent of malignant catarrhal fever.</title>
        <authorList>
            <person name="Baxter S.I."/>
            <person name="Pow I."/>
            <person name="Bridgen A."/>
            <person name="Reid H.W."/>
        </authorList>
    </citation>
    <scope>NUCLEOTIDE SEQUENCE [LARGE SCALE GENOMIC DNA]</scope>
</reference>
<reference evidence="4 5" key="7">
    <citation type="journal article" date="2007" name="J. Gen. Virol.">
        <title>Comparison of ovine herpesvirus 2 genomes isolated from domestic sheep (Ovis aries) and a clinically affected cow (Bos bovis).</title>
        <authorList>
            <person name="Taus N.S."/>
            <person name="Herndon D.R."/>
            <person name="Traul D.L."/>
            <person name="Stewart J.P."/>
            <person name="Ackermann M."/>
            <person name="Li H."/>
            <person name="Knowles D.P."/>
            <person name="Lewis G.S."/>
            <person name="Brayton K.A."/>
        </authorList>
    </citation>
    <scope>NUCLEOTIDE SEQUENCE [LARGE SCALE GENOMIC DNA]</scope>
</reference>
<dbReference type="EMBL" id="AY839756">
    <property type="protein sequence ID" value="AAK97788.2"/>
    <property type="molecule type" value="Genomic_DNA"/>
</dbReference>
<dbReference type="KEGG" id="vg:26684030"/>
<gene>
    <name evidence="4" type="ORF">OvHV-2gp56</name>
</gene>
<name>Q8JND2_9GAMA</name>
<protein>
    <submittedName>
        <fullName evidence="3">ORF57</fullName>
    </submittedName>
    <submittedName>
        <fullName evidence="4">Post transcriptional control protein-like protein</fullName>
    </submittedName>
</protein>
<reference evidence="3" key="9">
    <citation type="submission" date="2010-03" db="EMBL/GenBank/DDBJ databases">
        <title>Ovine herpesvirus 2 contains a functional spliced IL-10.</title>
        <authorList>
            <person name="Stewart J.P."/>
            <person name="Rosbottom J."/>
            <person name="Haig D.M."/>
            <person name="Ackermann M."/>
        </authorList>
    </citation>
    <scope>NUCLEOTIDE SEQUENCE</scope>
    <source>
        <strain evidence="3">BJ1035</strain>
    </source>
</reference>
<dbReference type="Proteomes" id="UP000152762">
    <property type="component" value="Segment"/>
</dbReference>
<reference evidence="6" key="5">
    <citation type="journal article" date="2002" name="J. Gen. Virol.">
        <title>Isolation and expression of three open reading frames from ovine herpesvirus-2.</title>
        <authorList>
            <person name="Coulter L.J."/>
            <person name="Reid H.W."/>
        </authorList>
    </citation>
    <scope>NUCLEOTIDE SEQUENCE [LARGE SCALE GENOMIC DNA]</scope>
</reference>
<feature type="compositionally biased region" description="Basic residues" evidence="2">
    <location>
        <begin position="111"/>
        <end position="130"/>
    </location>
</feature>
<evidence type="ECO:0000256" key="2">
    <source>
        <dbReference type="SAM" id="MobiDB-lite"/>
    </source>
</evidence>
<dbReference type="Proteomes" id="UP000153759">
    <property type="component" value="Segment"/>
</dbReference>